<dbReference type="AlphaFoldDB" id="A0A813ZFT6"/>
<reference evidence="1" key="1">
    <citation type="submission" date="2021-02" db="EMBL/GenBank/DDBJ databases">
        <authorList>
            <person name="Nowell W R."/>
        </authorList>
    </citation>
    <scope>NUCLEOTIDE SEQUENCE</scope>
</reference>
<evidence type="ECO:0000313" key="1">
    <source>
        <dbReference type="EMBL" id="CAF0898185.1"/>
    </source>
</evidence>
<protein>
    <submittedName>
        <fullName evidence="1">Uncharacterized protein</fullName>
    </submittedName>
</protein>
<sequence>MLLLIGSSEGFFNGNISTVSNKTLNRLNLTCFYNDNLVTNCEYCVYQFFSNGSSSRSLYDYTTVTNIYKSIAKRCTGFSNITDIGFGFCSPLQFELFDISILCICATNMCNMDFPSCQSSVNNQLKTNSAPPLLSSMIPELNRSISCYDSSNSLNTTSYCFNFASPYIDIEKCNEYTINNTLVCMYQMSTDGPFLSALTRDTYKYYLSGALSRVYQFNQESSITLSYNETSSSFYINYLFLYRDGNNTISLNMERCFCTENYCNYNLTTCLSANRTTTATPI</sequence>
<gene>
    <name evidence="1" type="ORF">SEV965_LOCUS5495</name>
</gene>
<evidence type="ECO:0000313" key="2">
    <source>
        <dbReference type="Proteomes" id="UP000663889"/>
    </source>
</evidence>
<name>A0A813ZFT6_9BILA</name>
<comment type="caution">
    <text evidence="1">The sequence shown here is derived from an EMBL/GenBank/DDBJ whole genome shotgun (WGS) entry which is preliminary data.</text>
</comment>
<dbReference type="Proteomes" id="UP000663889">
    <property type="component" value="Unassembled WGS sequence"/>
</dbReference>
<proteinExistence type="predicted"/>
<accession>A0A813ZFT6</accession>
<organism evidence="1 2">
    <name type="scientific">Rotaria sordida</name>
    <dbReference type="NCBI Taxonomy" id="392033"/>
    <lineage>
        <taxon>Eukaryota</taxon>
        <taxon>Metazoa</taxon>
        <taxon>Spiralia</taxon>
        <taxon>Gnathifera</taxon>
        <taxon>Rotifera</taxon>
        <taxon>Eurotatoria</taxon>
        <taxon>Bdelloidea</taxon>
        <taxon>Philodinida</taxon>
        <taxon>Philodinidae</taxon>
        <taxon>Rotaria</taxon>
    </lineage>
</organism>
<dbReference type="EMBL" id="CAJNOU010000168">
    <property type="protein sequence ID" value="CAF0898185.1"/>
    <property type="molecule type" value="Genomic_DNA"/>
</dbReference>